<reference evidence="1 2" key="1">
    <citation type="submission" date="2018-03" db="EMBL/GenBank/DDBJ databases">
        <title>Genomic Encyclopedia of Archaeal and Bacterial Type Strains, Phase II (KMG-II): from individual species to whole genera.</title>
        <authorList>
            <person name="Goeker M."/>
        </authorList>
    </citation>
    <scope>NUCLEOTIDE SEQUENCE [LARGE SCALE GENOMIC DNA]</scope>
    <source>
        <strain evidence="1 2">DSM 19711</strain>
    </source>
</reference>
<dbReference type="Pfam" id="PF18944">
    <property type="entry name" value="DUF5691"/>
    <property type="match status" value="1"/>
</dbReference>
<proteinExistence type="predicted"/>
<gene>
    <name evidence="1" type="ORF">CLV37_10428</name>
</gene>
<dbReference type="Proteomes" id="UP000238083">
    <property type="component" value="Unassembled WGS sequence"/>
</dbReference>
<dbReference type="RefSeq" id="WP_106209529.1">
    <property type="nucleotide sequence ID" value="NZ_PVZF01000004.1"/>
</dbReference>
<sequence>MSWDDLVTTALLGTARRPFDDTLLPGSLRPLVPAGQDPARLLDAAALLAVARRVRDPLGDPVAAPEPAAPDRAPVTGPVATAVLADLLRTKDSPLLLEFLDVAARAGRVVAPEALPALLDVGATNRAVADAAAGVLGNRGRWLAAQREDWRPQAARVATGDGGWEFGSTRDRVDLLRALRREDPAASRDLLRGSWSGFTGEEREQFVAELAVGLGPEDEDLLEPALADRRRATRDRAAALLARLPASAFAHRTAQRAQACVQHGPAGFHVEPPAGLDEAARRDVVEAGVAPGVEPRSEGVRAHWLRQVVAATPLGHWTALVAGSAADVLAVPVDGGWAPVLREAWAEAAVRQADPAWARALVPTASEHVRAELLAVLDPATRARLVADLLVRGTPDAAAATALLRDCPAPWTPELGTAALADTVRRSWPASAGVRVRERLDLLGHRLPPAQSAALEAFALQPALTDAARAFAVRALEVLTVRREFHHALSLPLEAP</sequence>
<dbReference type="OrthoDB" id="262508at2"/>
<dbReference type="AlphaFoldDB" id="A0A2T0R4Y3"/>
<name>A0A2T0R4Y3_9ACTN</name>
<organism evidence="1 2">
    <name type="scientific">Kineococcus rhizosphaerae</name>
    <dbReference type="NCBI Taxonomy" id="559628"/>
    <lineage>
        <taxon>Bacteria</taxon>
        <taxon>Bacillati</taxon>
        <taxon>Actinomycetota</taxon>
        <taxon>Actinomycetes</taxon>
        <taxon>Kineosporiales</taxon>
        <taxon>Kineosporiaceae</taxon>
        <taxon>Kineococcus</taxon>
    </lineage>
</organism>
<keyword evidence="2" id="KW-1185">Reference proteome</keyword>
<accession>A0A2T0R4Y3</accession>
<evidence type="ECO:0000313" key="1">
    <source>
        <dbReference type="EMBL" id="PRY15819.1"/>
    </source>
</evidence>
<dbReference type="EMBL" id="PVZF01000004">
    <property type="protein sequence ID" value="PRY15819.1"/>
    <property type="molecule type" value="Genomic_DNA"/>
</dbReference>
<protein>
    <submittedName>
        <fullName evidence="1">Uncharacterized protein</fullName>
    </submittedName>
</protein>
<comment type="caution">
    <text evidence="1">The sequence shown here is derived from an EMBL/GenBank/DDBJ whole genome shotgun (WGS) entry which is preliminary data.</text>
</comment>
<evidence type="ECO:0000313" key="2">
    <source>
        <dbReference type="Proteomes" id="UP000238083"/>
    </source>
</evidence>
<dbReference type="InterPro" id="IPR043746">
    <property type="entry name" value="DUF5691"/>
</dbReference>